<evidence type="ECO:0000256" key="4">
    <source>
        <dbReference type="ARBA" id="ARBA00022692"/>
    </source>
</evidence>
<evidence type="ECO:0000256" key="5">
    <source>
        <dbReference type="ARBA" id="ARBA00022989"/>
    </source>
</evidence>
<dbReference type="EMBL" id="AGYR01000040">
    <property type="protein sequence ID" value="ENZ12163.1"/>
    <property type="molecule type" value="Genomic_DNA"/>
</dbReference>
<accession>A0A0E2HKR2</accession>
<dbReference type="PANTHER" id="PTHR30193">
    <property type="entry name" value="ABC TRANSPORTER PERMEASE PROTEIN"/>
    <property type="match status" value="1"/>
</dbReference>
<evidence type="ECO:0000256" key="2">
    <source>
        <dbReference type="ARBA" id="ARBA00022448"/>
    </source>
</evidence>
<dbReference type="GO" id="GO:0055085">
    <property type="term" value="P:transmembrane transport"/>
    <property type="evidence" value="ECO:0007669"/>
    <property type="project" value="InterPro"/>
</dbReference>
<dbReference type="InterPro" id="IPR035906">
    <property type="entry name" value="MetI-like_sf"/>
</dbReference>
<protein>
    <recommendedName>
        <fullName evidence="8">ABC transmembrane type-1 domain-containing protein</fullName>
    </recommendedName>
</protein>
<evidence type="ECO:0000313" key="9">
    <source>
        <dbReference type="EMBL" id="ENZ12163.1"/>
    </source>
</evidence>
<dbReference type="RefSeq" id="WP_002585424.1">
    <property type="nucleotide sequence ID" value="NZ_KB850980.1"/>
</dbReference>
<dbReference type="SUPFAM" id="SSF161098">
    <property type="entry name" value="MetI-like"/>
    <property type="match status" value="1"/>
</dbReference>
<keyword evidence="2 7" id="KW-0813">Transport</keyword>
<feature type="transmembrane region" description="Helical" evidence="7">
    <location>
        <begin position="78"/>
        <end position="101"/>
    </location>
</feature>
<proteinExistence type="inferred from homology"/>
<evidence type="ECO:0000259" key="8">
    <source>
        <dbReference type="PROSITE" id="PS50928"/>
    </source>
</evidence>
<keyword evidence="5 7" id="KW-1133">Transmembrane helix</keyword>
<feature type="domain" description="ABC transmembrane type-1" evidence="8">
    <location>
        <begin position="74"/>
        <end position="288"/>
    </location>
</feature>
<dbReference type="Proteomes" id="UP000013085">
    <property type="component" value="Unassembled WGS sequence"/>
</dbReference>
<dbReference type="PANTHER" id="PTHR30193:SF37">
    <property type="entry name" value="INNER MEMBRANE ABC TRANSPORTER PERMEASE PROTEIN YCJO"/>
    <property type="match status" value="1"/>
</dbReference>
<feature type="transmembrane region" description="Helical" evidence="7">
    <location>
        <begin position="269"/>
        <end position="291"/>
    </location>
</feature>
<keyword evidence="3" id="KW-1003">Cell membrane</keyword>
<dbReference type="CDD" id="cd06261">
    <property type="entry name" value="TM_PBP2"/>
    <property type="match status" value="1"/>
</dbReference>
<dbReference type="AlphaFoldDB" id="A0A0E2HKR2"/>
<feature type="transmembrane region" description="Helical" evidence="7">
    <location>
        <begin position="113"/>
        <end position="132"/>
    </location>
</feature>
<feature type="transmembrane region" description="Helical" evidence="7">
    <location>
        <begin position="12"/>
        <end position="39"/>
    </location>
</feature>
<dbReference type="GeneID" id="57963011"/>
<gene>
    <name evidence="9" type="ORF">HMPREF1090_03792</name>
</gene>
<evidence type="ECO:0000256" key="6">
    <source>
        <dbReference type="ARBA" id="ARBA00023136"/>
    </source>
</evidence>
<organism evidence="9 10">
    <name type="scientific">[Clostridium] clostridioforme 90A8</name>
    <dbReference type="NCBI Taxonomy" id="999408"/>
    <lineage>
        <taxon>Bacteria</taxon>
        <taxon>Bacillati</taxon>
        <taxon>Bacillota</taxon>
        <taxon>Clostridia</taxon>
        <taxon>Lachnospirales</taxon>
        <taxon>Lachnospiraceae</taxon>
        <taxon>Enterocloster</taxon>
    </lineage>
</organism>
<comment type="caution">
    <text evidence="9">The sequence shown here is derived from an EMBL/GenBank/DDBJ whole genome shotgun (WGS) entry which is preliminary data.</text>
</comment>
<feature type="transmembrane region" description="Helical" evidence="7">
    <location>
        <begin position="168"/>
        <end position="187"/>
    </location>
</feature>
<reference evidence="9 10" key="1">
    <citation type="submission" date="2013-01" db="EMBL/GenBank/DDBJ databases">
        <title>The Genome Sequence of Clostridium clostridioforme 90A8.</title>
        <authorList>
            <consortium name="The Broad Institute Genome Sequencing Platform"/>
            <person name="Earl A."/>
            <person name="Ward D."/>
            <person name="Feldgarden M."/>
            <person name="Gevers D."/>
            <person name="Courvalin P."/>
            <person name="Lambert T."/>
            <person name="Walker B."/>
            <person name="Young S.K."/>
            <person name="Zeng Q."/>
            <person name="Gargeya S."/>
            <person name="Fitzgerald M."/>
            <person name="Haas B."/>
            <person name="Abouelleil A."/>
            <person name="Alvarado L."/>
            <person name="Arachchi H.M."/>
            <person name="Berlin A.M."/>
            <person name="Chapman S.B."/>
            <person name="Dewar J."/>
            <person name="Goldberg J."/>
            <person name="Griggs A."/>
            <person name="Gujja S."/>
            <person name="Hansen M."/>
            <person name="Howarth C."/>
            <person name="Imamovic A."/>
            <person name="Larimer J."/>
            <person name="McCowan C."/>
            <person name="Murphy C."/>
            <person name="Neiman D."/>
            <person name="Pearson M."/>
            <person name="Priest M."/>
            <person name="Roberts A."/>
            <person name="Saif S."/>
            <person name="Shea T."/>
            <person name="Sisk P."/>
            <person name="Sykes S."/>
            <person name="Wortman J."/>
            <person name="Nusbaum C."/>
            <person name="Birren B."/>
        </authorList>
    </citation>
    <scope>NUCLEOTIDE SEQUENCE [LARGE SCALE GENOMIC DNA]</scope>
    <source>
        <strain evidence="9 10">90A8</strain>
    </source>
</reference>
<keyword evidence="6 7" id="KW-0472">Membrane</keyword>
<dbReference type="InterPro" id="IPR051393">
    <property type="entry name" value="ABC_transporter_permease"/>
</dbReference>
<name>A0A0E2HKR2_9FIRM</name>
<dbReference type="HOGENOM" id="CLU_016047_0_1_9"/>
<evidence type="ECO:0000256" key="1">
    <source>
        <dbReference type="ARBA" id="ARBA00004651"/>
    </source>
</evidence>
<dbReference type="Gene3D" id="1.10.3720.10">
    <property type="entry name" value="MetI-like"/>
    <property type="match status" value="1"/>
</dbReference>
<comment type="similarity">
    <text evidence="7">Belongs to the binding-protein-dependent transport system permease family.</text>
</comment>
<dbReference type="InterPro" id="IPR000515">
    <property type="entry name" value="MetI-like"/>
</dbReference>
<keyword evidence="4 7" id="KW-0812">Transmembrane</keyword>
<dbReference type="Pfam" id="PF00528">
    <property type="entry name" value="BPD_transp_1"/>
    <property type="match status" value="1"/>
</dbReference>
<dbReference type="GO" id="GO:0005886">
    <property type="term" value="C:plasma membrane"/>
    <property type="evidence" value="ECO:0007669"/>
    <property type="project" value="UniProtKB-SubCell"/>
</dbReference>
<sequence>MKRTWSAKKQKAFWGILFVLPSFLIIAVFVAYPLCYTAYLSMSEYDFMYDLTPSFVGIKNYVSLFSDPDFLVSMKNTAVFASLDFILLMVLSLIIALLIFFCKKGTGIFRTAVFTPIVVPASLACIIFGWLFSENFGYINYFLVKIGLPQLTRAWLTSRNTAMGTTIAANLWYNIGFITILFLAGLQSISTDILEAAVVDGATGIKKIFYIVLPSLRESFVITGIWGIVTALKVFVEPMVMTGGGPGNATRTLYMYIYNTAFKYFDMGYASAMAFVLSGLILLFSLINLMVSKGEKE</sequence>
<evidence type="ECO:0000313" key="10">
    <source>
        <dbReference type="Proteomes" id="UP000013085"/>
    </source>
</evidence>
<comment type="subcellular location">
    <subcellularLocation>
        <location evidence="1 7">Cell membrane</location>
        <topology evidence="1 7">Multi-pass membrane protein</topology>
    </subcellularLocation>
</comment>
<dbReference type="PATRIC" id="fig|999408.3.peg.4060"/>
<evidence type="ECO:0000256" key="7">
    <source>
        <dbReference type="RuleBase" id="RU363032"/>
    </source>
</evidence>
<evidence type="ECO:0000256" key="3">
    <source>
        <dbReference type="ARBA" id="ARBA00022475"/>
    </source>
</evidence>
<dbReference type="PROSITE" id="PS50928">
    <property type="entry name" value="ABC_TM1"/>
    <property type="match status" value="1"/>
</dbReference>